<comment type="similarity">
    <text evidence="3">Belongs to the gas vesicle GvpK family.</text>
</comment>
<keyword evidence="1" id="KW-0304">Gas vesicle</keyword>
<feature type="region of interest" description="Disordered" evidence="4">
    <location>
        <begin position="1"/>
        <end position="71"/>
    </location>
</feature>
<name>A0ABV6NVZ1_9ACTN</name>
<protein>
    <submittedName>
        <fullName evidence="5">Gas vesicle protein GvpK</fullName>
    </submittedName>
</protein>
<comment type="caution">
    <text evidence="5">The sequence shown here is derived from an EMBL/GenBank/DDBJ whole genome shotgun (WGS) entry which is preliminary data.</text>
</comment>
<comment type="subcellular location">
    <subcellularLocation>
        <location evidence="2">Gas vesicle</location>
    </subcellularLocation>
</comment>
<evidence type="ECO:0000256" key="1">
    <source>
        <dbReference type="ARBA" id="ARBA00022987"/>
    </source>
</evidence>
<evidence type="ECO:0000256" key="4">
    <source>
        <dbReference type="SAM" id="MobiDB-lite"/>
    </source>
</evidence>
<dbReference type="Proteomes" id="UP001589894">
    <property type="component" value="Unassembled WGS sequence"/>
</dbReference>
<keyword evidence="6" id="KW-1185">Reference proteome</keyword>
<evidence type="ECO:0000256" key="3">
    <source>
        <dbReference type="ARBA" id="ARBA00035659"/>
    </source>
</evidence>
<feature type="compositionally biased region" description="Low complexity" evidence="4">
    <location>
        <begin position="16"/>
        <end position="41"/>
    </location>
</feature>
<dbReference type="RefSeq" id="WP_377338358.1">
    <property type="nucleotide sequence ID" value="NZ_JBHLUE010000009.1"/>
</dbReference>
<dbReference type="PANTHER" id="PTHR40137">
    <property type="entry name" value="PROTEIN GVPK 1"/>
    <property type="match status" value="1"/>
</dbReference>
<accession>A0ABV6NVZ1</accession>
<proteinExistence type="inferred from homology"/>
<organism evidence="5 6">
    <name type="scientific">Plantactinospora siamensis</name>
    <dbReference type="NCBI Taxonomy" id="555372"/>
    <lineage>
        <taxon>Bacteria</taxon>
        <taxon>Bacillati</taxon>
        <taxon>Actinomycetota</taxon>
        <taxon>Actinomycetes</taxon>
        <taxon>Micromonosporales</taxon>
        <taxon>Micromonosporaceae</taxon>
        <taxon>Plantactinospora</taxon>
    </lineage>
</organism>
<dbReference type="EMBL" id="JBHLUE010000009">
    <property type="protein sequence ID" value="MFC0564947.1"/>
    <property type="molecule type" value="Genomic_DNA"/>
</dbReference>
<reference evidence="5 6" key="1">
    <citation type="submission" date="2024-09" db="EMBL/GenBank/DDBJ databases">
        <authorList>
            <person name="Sun Q."/>
            <person name="Mori K."/>
        </authorList>
    </citation>
    <scope>NUCLEOTIDE SEQUENCE [LARGE SCALE GENOMIC DNA]</scope>
    <source>
        <strain evidence="5 6">TBRC 2205</strain>
    </source>
</reference>
<evidence type="ECO:0000313" key="6">
    <source>
        <dbReference type="Proteomes" id="UP001589894"/>
    </source>
</evidence>
<evidence type="ECO:0000256" key="2">
    <source>
        <dbReference type="ARBA" id="ARBA00035108"/>
    </source>
</evidence>
<gene>
    <name evidence="5" type="primary">gvpK</name>
    <name evidence="5" type="ORF">ACFFHU_12480</name>
</gene>
<feature type="compositionally biased region" description="Low complexity" evidence="4">
    <location>
        <begin position="50"/>
        <end position="65"/>
    </location>
</feature>
<dbReference type="Pfam" id="PF05121">
    <property type="entry name" value="GvpK"/>
    <property type="match status" value="1"/>
</dbReference>
<dbReference type="InterPro" id="IPR007805">
    <property type="entry name" value="GvpK"/>
</dbReference>
<dbReference type="PANTHER" id="PTHR40137:SF2">
    <property type="entry name" value="PROTEIN GVPK 1"/>
    <property type="match status" value="1"/>
</dbReference>
<sequence length="158" mass="16133">MTGEGPADPAAVPGRGAADPAAVTGGPAAAPGDPATGSGDDVAPGHPATGSGDDVAVGDADAPAVRRLGRGIDVDRDGVERGLGSLVLTIIELLRQLMERQALRRMDQGDLTDEQIERVGATLMALEEQMTELREHFGLSAEDLNLDLGPLGPLLPRG</sequence>
<evidence type="ECO:0000313" key="5">
    <source>
        <dbReference type="EMBL" id="MFC0564947.1"/>
    </source>
</evidence>